<evidence type="ECO:0000313" key="1">
    <source>
        <dbReference type="EMBL" id="MCC2231915.1"/>
    </source>
</evidence>
<sequence>MNGIRVIVRGGGDIATGTIYHLYQCGFQVLILECAQPTAIRRKVAFCEAVYDGTATVEGVCCRRISDLSECDSVWVNGELPLLIDPAGDAIPEFQPSALVDAILAKQNLGTNRSMAPLTIALGPGFTAGEDVDAVIETMRGHNLGRIIRQGSALPNTGVPGLIAGESARRVIHAPASGEIRNLADISDLVQEGEVIARIGETPVYASLTGVLRGIIRDGFPVQQGLKIADIDPRKEQQKNCFTISDKARCIAGSVGEVIFHDLSR</sequence>
<keyword evidence="2" id="KW-1185">Reference proteome</keyword>
<gene>
    <name evidence="1" type="ORF">LKD81_13060</name>
</gene>
<comment type="caution">
    <text evidence="1">The sequence shown here is derived from an EMBL/GenBank/DDBJ whole genome shotgun (WGS) entry which is preliminary data.</text>
</comment>
<organism evidence="1 2">
    <name type="scientific">Hominifimenecus microfluidus</name>
    <dbReference type="NCBI Taxonomy" id="2885348"/>
    <lineage>
        <taxon>Bacteria</taxon>
        <taxon>Bacillati</taxon>
        <taxon>Bacillota</taxon>
        <taxon>Clostridia</taxon>
        <taxon>Lachnospirales</taxon>
        <taxon>Lachnospiraceae</taxon>
        <taxon>Hominifimenecus</taxon>
    </lineage>
</organism>
<dbReference type="InterPro" id="IPR017695">
    <property type="entry name" value="Se-dep_Mo_hydrolase_YqeB"/>
</dbReference>
<accession>A0AAE3ECQ4</accession>
<dbReference type="RefSeq" id="WP_308454401.1">
    <property type="nucleotide sequence ID" value="NZ_JAJEQR010000044.1"/>
</dbReference>
<protein>
    <submittedName>
        <fullName evidence="1">EF2563 family selenium-dependent molybdenum hydroxylase system protein</fullName>
    </submittedName>
</protein>
<name>A0AAE3ECQ4_9FIRM</name>
<dbReference type="EMBL" id="JAJEQR010000044">
    <property type="protein sequence ID" value="MCC2231915.1"/>
    <property type="molecule type" value="Genomic_DNA"/>
</dbReference>
<dbReference type="Proteomes" id="UP001198182">
    <property type="component" value="Unassembled WGS sequence"/>
</dbReference>
<evidence type="ECO:0000313" key="2">
    <source>
        <dbReference type="Proteomes" id="UP001198182"/>
    </source>
</evidence>
<proteinExistence type="predicted"/>
<dbReference type="NCBIfam" id="TIGR03309">
    <property type="entry name" value="matur_yqeB"/>
    <property type="match status" value="1"/>
</dbReference>
<reference evidence="1" key="1">
    <citation type="submission" date="2021-10" db="EMBL/GenBank/DDBJ databases">
        <title>Anaerobic single-cell dispensing facilitates the cultivation of human gut bacteria.</title>
        <authorList>
            <person name="Afrizal A."/>
        </authorList>
    </citation>
    <scope>NUCLEOTIDE SEQUENCE</scope>
    <source>
        <strain evidence="1">CLA-AA-H215</strain>
    </source>
</reference>
<dbReference type="AlphaFoldDB" id="A0AAE3ECQ4"/>